<comment type="caution">
    <text evidence="1">The sequence shown here is derived from an EMBL/GenBank/DDBJ whole genome shotgun (WGS) entry which is preliminary data.</text>
</comment>
<keyword evidence="2" id="KW-1185">Reference proteome</keyword>
<name>A0AAE0M6E0_9PEZI</name>
<sequence length="258" mass="28683">MSRQAGGTLVKVLATLGFRLGPPVPTHLHSHDNFYCCFRKEDTTALAPRPTSDPFYSIHKLMGCQDRASSAASLYRRPDPTPAADDSTEKLFDYVQLAFRLIPMPISYGYRLVLSQYPGSRWLDNRGAKAVRSHPDNQDVFSLHTDSSPGLSTVNPPQMDMKLSNRCGTQALTHPASQPLPITVTVRKWAPSYFRDLTQALCLHGLGFGTPDAALITSICRGLRNIYAPAFQIRLRFVRVRRQGPLISSTGNSSHQHY</sequence>
<protein>
    <submittedName>
        <fullName evidence="1">Uncharacterized protein</fullName>
    </submittedName>
</protein>
<accession>A0AAE0M6E0</accession>
<dbReference type="EMBL" id="JAUEPO010000006">
    <property type="protein sequence ID" value="KAK3320238.1"/>
    <property type="molecule type" value="Genomic_DNA"/>
</dbReference>
<reference evidence="1" key="1">
    <citation type="journal article" date="2023" name="Mol. Phylogenet. Evol.">
        <title>Genome-scale phylogeny and comparative genomics of the fungal order Sordariales.</title>
        <authorList>
            <person name="Hensen N."/>
            <person name="Bonometti L."/>
            <person name="Westerberg I."/>
            <person name="Brannstrom I.O."/>
            <person name="Guillou S."/>
            <person name="Cros-Aarteil S."/>
            <person name="Calhoun S."/>
            <person name="Haridas S."/>
            <person name="Kuo A."/>
            <person name="Mondo S."/>
            <person name="Pangilinan J."/>
            <person name="Riley R."/>
            <person name="LaButti K."/>
            <person name="Andreopoulos B."/>
            <person name="Lipzen A."/>
            <person name="Chen C."/>
            <person name="Yan M."/>
            <person name="Daum C."/>
            <person name="Ng V."/>
            <person name="Clum A."/>
            <person name="Steindorff A."/>
            <person name="Ohm R.A."/>
            <person name="Martin F."/>
            <person name="Silar P."/>
            <person name="Natvig D.O."/>
            <person name="Lalanne C."/>
            <person name="Gautier V."/>
            <person name="Ament-Velasquez S.L."/>
            <person name="Kruys A."/>
            <person name="Hutchinson M.I."/>
            <person name="Powell A.J."/>
            <person name="Barry K."/>
            <person name="Miller A.N."/>
            <person name="Grigoriev I.V."/>
            <person name="Debuchy R."/>
            <person name="Gladieux P."/>
            <person name="Hiltunen Thoren M."/>
            <person name="Johannesson H."/>
        </authorList>
    </citation>
    <scope>NUCLEOTIDE SEQUENCE</scope>
    <source>
        <strain evidence="1">SMH4131-1</strain>
    </source>
</reference>
<evidence type="ECO:0000313" key="1">
    <source>
        <dbReference type="EMBL" id="KAK3320238.1"/>
    </source>
</evidence>
<gene>
    <name evidence="1" type="ORF">B0T19DRAFT_284391</name>
</gene>
<proteinExistence type="predicted"/>
<evidence type="ECO:0000313" key="2">
    <source>
        <dbReference type="Proteomes" id="UP001286456"/>
    </source>
</evidence>
<reference evidence="1" key="2">
    <citation type="submission" date="2023-06" db="EMBL/GenBank/DDBJ databases">
        <authorList>
            <consortium name="Lawrence Berkeley National Laboratory"/>
            <person name="Haridas S."/>
            <person name="Hensen N."/>
            <person name="Bonometti L."/>
            <person name="Westerberg I."/>
            <person name="Brannstrom I.O."/>
            <person name="Guillou S."/>
            <person name="Cros-Aarteil S."/>
            <person name="Calhoun S."/>
            <person name="Kuo A."/>
            <person name="Mondo S."/>
            <person name="Pangilinan J."/>
            <person name="Riley R."/>
            <person name="Labutti K."/>
            <person name="Andreopoulos B."/>
            <person name="Lipzen A."/>
            <person name="Chen C."/>
            <person name="Yanf M."/>
            <person name="Daum C."/>
            <person name="Ng V."/>
            <person name="Clum A."/>
            <person name="Steindorff A."/>
            <person name="Ohm R."/>
            <person name="Martin F."/>
            <person name="Silar P."/>
            <person name="Natvig D."/>
            <person name="Lalanne C."/>
            <person name="Gautier V."/>
            <person name="Ament-Velasquez S.L."/>
            <person name="Kruys A."/>
            <person name="Hutchinson M.I."/>
            <person name="Powell A.J."/>
            <person name="Barry K."/>
            <person name="Miller A.N."/>
            <person name="Grigoriev I.V."/>
            <person name="Debuchy R."/>
            <person name="Gladieux P."/>
            <person name="Thoren M.H."/>
            <person name="Johannesson H."/>
        </authorList>
    </citation>
    <scope>NUCLEOTIDE SEQUENCE</scope>
    <source>
        <strain evidence="1">SMH4131-1</strain>
    </source>
</reference>
<dbReference type="Proteomes" id="UP001286456">
    <property type="component" value="Unassembled WGS sequence"/>
</dbReference>
<organism evidence="1 2">
    <name type="scientific">Cercophora scortea</name>
    <dbReference type="NCBI Taxonomy" id="314031"/>
    <lineage>
        <taxon>Eukaryota</taxon>
        <taxon>Fungi</taxon>
        <taxon>Dikarya</taxon>
        <taxon>Ascomycota</taxon>
        <taxon>Pezizomycotina</taxon>
        <taxon>Sordariomycetes</taxon>
        <taxon>Sordariomycetidae</taxon>
        <taxon>Sordariales</taxon>
        <taxon>Lasiosphaeriaceae</taxon>
        <taxon>Cercophora</taxon>
    </lineage>
</organism>
<dbReference type="AlphaFoldDB" id="A0AAE0M6E0"/>